<organism evidence="3 4">
    <name type="scientific">Methylobacterium organophilum</name>
    <dbReference type="NCBI Taxonomy" id="410"/>
    <lineage>
        <taxon>Bacteria</taxon>
        <taxon>Pseudomonadati</taxon>
        <taxon>Pseudomonadota</taxon>
        <taxon>Alphaproteobacteria</taxon>
        <taxon>Hyphomicrobiales</taxon>
        <taxon>Methylobacteriaceae</taxon>
        <taxon>Methylobacterium</taxon>
    </lineage>
</organism>
<dbReference type="InterPro" id="IPR013658">
    <property type="entry name" value="SGL"/>
</dbReference>
<evidence type="ECO:0000256" key="1">
    <source>
        <dbReference type="ARBA" id="ARBA00008853"/>
    </source>
</evidence>
<comment type="caution">
    <text evidence="3">The sequence shown here is derived from an EMBL/GenBank/DDBJ whole genome shotgun (WGS) entry which is preliminary data.</text>
</comment>
<accession>A0ABQ4T0U8</accession>
<dbReference type="EMBL" id="BPQV01000001">
    <property type="protein sequence ID" value="GJE25261.1"/>
    <property type="molecule type" value="Genomic_DNA"/>
</dbReference>
<feature type="domain" description="SMP-30/Gluconolactonase/LRE-like region" evidence="2">
    <location>
        <begin position="20"/>
        <end position="259"/>
    </location>
</feature>
<dbReference type="PRINTS" id="PR01790">
    <property type="entry name" value="SMP30FAMILY"/>
</dbReference>
<dbReference type="PANTHER" id="PTHR10907">
    <property type="entry name" value="REGUCALCIN"/>
    <property type="match status" value="1"/>
</dbReference>
<evidence type="ECO:0000313" key="4">
    <source>
        <dbReference type="Proteomes" id="UP001055156"/>
    </source>
</evidence>
<sequence length="317" mass="34262">MAPRLHPHSPRVAVACGCTLGEEVIWDARSGLLIWVDIENPAIWRHWPATDETTRLPLDEKIGFALPTQEPDRVVAGFQSGVALVTLSDGSREPIVRPEPHPPGNRLNSGHVGPDGVLWFGSMDDAEKADTGSFHRWDGQRLATFGGRHAVTNGPVLSPDGSCLYTIATSRDLVRRHPILDGTIGEAAPFIRFEKGWGHPDGLTVDAEGFVWICHYNGSRITRFAPCGEIERVLPMPTALVTKCTFGGPDLTTLYVTTCLRGRDPTLDPMAGHLYAVETGIRGLPGNIYGCTGAPAPIIDSLSSRAPSHRGETPAMQ</sequence>
<dbReference type="Pfam" id="PF08450">
    <property type="entry name" value="SGL"/>
    <property type="match status" value="1"/>
</dbReference>
<dbReference type="InterPro" id="IPR005511">
    <property type="entry name" value="SMP-30"/>
</dbReference>
<dbReference type="PANTHER" id="PTHR10907:SF47">
    <property type="entry name" value="REGUCALCIN"/>
    <property type="match status" value="1"/>
</dbReference>
<reference evidence="3" key="1">
    <citation type="journal article" date="2021" name="Front. Microbiol.">
        <title>Comprehensive Comparative Genomics and Phenotyping of Methylobacterium Species.</title>
        <authorList>
            <person name="Alessa O."/>
            <person name="Ogura Y."/>
            <person name="Fujitani Y."/>
            <person name="Takami H."/>
            <person name="Hayashi T."/>
            <person name="Sahin N."/>
            <person name="Tani A."/>
        </authorList>
    </citation>
    <scope>NUCLEOTIDE SEQUENCE</scope>
    <source>
        <strain evidence="3">NBRC 15689</strain>
    </source>
</reference>
<reference evidence="3" key="2">
    <citation type="submission" date="2021-08" db="EMBL/GenBank/DDBJ databases">
        <authorList>
            <person name="Tani A."/>
            <person name="Ola A."/>
            <person name="Ogura Y."/>
            <person name="Katsura K."/>
            <person name="Hayashi T."/>
        </authorList>
    </citation>
    <scope>NUCLEOTIDE SEQUENCE</scope>
    <source>
        <strain evidence="3">NBRC 15689</strain>
    </source>
</reference>
<dbReference type="SUPFAM" id="SSF63829">
    <property type="entry name" value="Calcium-dependent phosphotriesterase"/>
    <property type="match status" value="1"/>
</dbReference>
<evidence type="ECO:0000313" key="3">
    <source>
        <dbReference type="EMBL" id="GJE25261.1"/>
    </source>
</evidence>
<name>A0ABQ4T0U8_METOR</name>
<comment type="similarity">
    <text evidence="1">Belongs to the SMP-30/CGR1 family.</text>
</comment>
<dbReference type="Gene3D" id="2.120.10.30">
    <property type="entry name" value="TolB, C-terminal domain"/>
    <property type="match status" value="1"/>
</dbReference>
<evidence type="ECO:0000259" key="2">
    <source>
        <dbReference type="Pfam" id="PF08450"/>
    </source>
</evidence>
<dbReference type="RefSeq" id="WP_238309222.1">
    <property type="nucleotide sequence ID" value="NZ_BPQV01000001.1"/>
</dbReference>
<protein>
    <submittedName>
        <fullName evidence="3">6-deoxy-6-sulfogluconolactonase</fullName>
    </submittedName>
</protein>
<dbReference type="InterPro" id="IPR011042">
    <property type="entry name" value="6-blade_b-propeller_TolB-like"/>
</dbReference>
<proteinExistence type="inferred from homology"/>
<gene>
    <name evidence="3" type="ORF">LKMONMHP_0095</name>
</gene>
<keyword evidence="4" id="KW-1185">Reference proteome</keyword>
<dbReference type="Proteomes" id="UP001055156">
    <property type="component" value="Unassembled WGS sequence"/>
</dbReference>